<gene>
    <name evidence="2" type="ORF">LCGC14_0879590</name>
</gene>
<organism evidence="2">
    <name type="scientific">marine sediment metagenome</name>
    <dbReference type="NCBI Taxonomy" id="412755"/>
    <lineage>
        <taxon>unclassified sequences</taxon>
        <taxon>metagenomes</taxon>
        <taxon>ecological metagenomes</taxon>
    </lineage>
</organism>
<evidence type="ECO:0000259" key="1">
    <source>
        <dbReference type="Pfam" id="PF04542"/>
    </source>
</evidence>
<dbReference type="EMBL" id="LAZR01002758">
    <property type="protein sequence ID" value="KKN25946.1"/>
    <property type="molecule type" value="Genomic_DNA"/>
</dbReference>
<proteinExistence type="predicted"/>
<sequence>MKSGDATSSPSVENLYYDHHVWLQGWLRRRLGNAADLADLADLAQDAFLRLLIKPASGGFGSELEARAYLRTLANGMCIALWRRREVEQPWLDTLTTQPEALEPSPEHRVIIIVVTARRKTNKCGEHLDRLSLSSFRFT</sequence>
<name>A0A0F9RLT9_9ZZZZ</name>
<dbReference type="SUPFAM" id="SSF88946">
    <property type="entry name" value="Sigma2 domain of RNA polymerase sigma factors"/>
    <property type="match status" value="1"/>
</dbReference>
<evidence type="ECO:0000313" key="2">
    <source>
        <dbReference type="EMBL" id="KKN25946.1"/>
    </source>
</evidence>
<reference evidence="2" key="1">
    <citation type="journal article" date="2015" name="Nature">
        <title>Complex archaea that bridge the gap between prokaryotes and eukaryotes.</title>
        <authorList>
            <person name="Spang A."/>
            <person name="Saw J.H."/>
            <person name="Jorgensen S.L."/>
            <person name="Zaremba-Niedzwiedzka K."/>
            <person name="Martijn J."/>
            <person name="Lind A.E."/>
            <person name="van Eijk R."/>
            <person name="Schleper C."/>
            <person name="Guy L."/>
            <person name="Ettema T.J."/>
        </authorList>
    </citation>
    <scope>NUCLEOTIDE SEQUENCE</scope>
</reference>
<protein>
    <recommendedName>
        <fullName evidence="1">RNA polymerase sigma-70 region 2 domain-containing protein</fullName>
    </recommendedName>
</protein>
<accession>A0A0F9RLT9</accession>
<dbReference type="InterPro" id="IPR007627">
    <property type="entry name" value="RNA_pol_sigma70_r2"/>
</dbReference>
<dbReference type="Pfam" id="PF04542">
    <property type="entry name" value="Sigma70_r2"/>
    <property type="match status" value="1"/>
</dbReference>
<feature type="domain" description="RNA polymerase sigma-70 region 2" evidence="1">
    <location>
        <begin position="15"/>
        <end position="85"/>
    </location>
</feature>
<dbReference type="InterPro" id="IPR013325">
    <property type="entry name" value="RNA_pol_sigma_r2"/>
</dbReference>
<dbReference type="GO" id="GO:0003700">
    <property type="term" value="F:DNA-binding transcription factor activity"/>
    <property type="evidence" value="ECO:0007669"/>
    <property type="project" value="InterPro"/>
</dbReference>
<dbReference type="Gene3D" id="1.10.1740.10">
    <property type="match status" value="1"/>
</dbReference>
<dbReference type="GO" id="GO:0006352">
    <property type="term" value="P:DNA-templated transcription initiation"/>
    <property type="evidence" value="ECO:0007669"/>
    <property type="project" value="InterPro"/>
</dbReference>
<comment type="caution">
    <text evidence="2">The sequence shown here is derived from an EMBL/GenBank/DDBJ whole genome shotgun (WGS) entry which is preliminary data.</text>
</comment>
<dbReference type="AlphaFoldDB" id="A0A0F9RLT9"/>